<dbReference type="AlphaFoldDB" id="A0A7M5VAB7"/>
<evidence type="ECO:0000313" key="4">
    <source>
        <dbReference type="Proteomes" id="UP000594262"/>
    </source>
</evidence>
<dbReference type="RefSeq" id="XP_066919674.1">
    <property type="nucleotide sequence ID" value="XM_067063573.1"/>
</dbReference>
<feature type="chain" id="PRO_5029746338" description="Cnidarian restricted protein" evidence="2">
    <location>
        <begin position="22"/>
        <end position="267"/>
    </location>
</feature>
<evidence type="ECO:0000313" key="3">
    <source>
        <dbReference type="EnsemblMetazoa" id="CLYHEMP012610.1"/>
    </source>
</evidence>
<keyword evidence="2" id="KW-0732">Signal</keyword>
<name>A0A7M5VAB7_9CNID</name>
<feature type="transmembrane region" description="Helical" evidence="1">
    <location>
        <begin position="188"/>
        <end position="209"/>
    </location>
</feature>
<evidence type="ECO:0000256" key="2">
    <source>
        <dbReference type="SAM" id="SignalP"/>
    </source>
</evidence>
<evidence type="ECO:0008006" key="5">
    <source>
        <dbReference type="Google" id="ProtNLM"/>
    </source>
</evidence>
<keyword evidence="1" id="KW-0812">Transmembrane</keyword>
<reference evidence="3" key="1">
    <citation type="submission" date="2021-01" db="UniProtKB">
        <authorList>
            <consortium name="EnsemblMetazoa"/>
        </authorList>
    </citation>
    <scope>IDENTIFICATION</scope>
</reference>
<dbReference type="GeneID" id="136806995"/>
<dbReference type="OrthoDB" id="5989886at2759"/>
<protein>
    <recommendedName>
        <fullName evidence="5">Cnidarian restricted protein</fullName>
    </recommendedName>
</protein>
<organism evidence="3 4">
    <name type="scientific">Clytia hemisphaerica</name>
    <dbReference type="NCBI Taxonomy" id="252671"/>
    <lineage>
        <taxon>Eukaryota</taxon>
        <taxon>Metazoa</taxon>
        <taxon>Cnidaria</taxon>
        <taxon>Hydrozoa</taxon>
        <taxon>Hydroidolina</taxon>
        <taxon>Leptothecata</taxon>
        <taxon>Obeliida</taxon>
        <taxon>Clytiidae</taxon>
        <taxon>Clytia</taxon>
    </lineage>
</organism>
<evidence type="ECO:0000256" key="1">
    <source>
        <dbReference type="SAM" id="Phobius"/>
    </source>
</evidence>
<dbReference type="EnsemblMetazoa" id="CLYHEMT012610.1">
    <property type="protein sequence ID" value="CLYHEMP012610.1"/>
    <property type="gene ID" value="CLYHEMG012610"/>
</dbReference>
<keyword evidence="4" id="KW-1185">Reference proteome</keyword>
<accession>A0A7M5VAB7</accession>
<sequence length="267" mass="29969">MFSKPILLYFVLLTTLEKVHVYIVGEHLDEGYHSHDYQLRQRRAIDDYCTVDEKNLVIDCTNINIFAQEAGIKMTVNKCQHPVTLTFQIIVGALDVDWKEVLSSEQDIPIPGFNYQFLGVAKTTVNAKTIIKPHDNQLLLKVSLRANVTVLGQLFSKEVHLFEQNLPFDAKCSQSSGAWSSYSTGSKVGIIIGILCIIIIISVIIAVVYRKKGGRINLFRSTPRGGRGANVMKTVTSYHNKQYESDKTNIKVAGKKGPQKFNPLQKK</sequence>
<keyword evidence="1" id="KW-1133">Transmembrane helix</keyword>
<keyword evidence="1" id="KW-0472">Membrane</keyword>
<proteinExistence type="predicted"/>
<dbReference type="Proteomes" id="UP000594262">
    <property type="component" value="Unplaced"/>
</dbReference>
<feature type="signal peptide" evidence="2">
    <location>
        <begin position="1"/>
        <end position="21"/>
    </location>
</feature>